<dbReference type="PANTHER" id="PTHR42850:SF4">
    <property type="entry name" value="ZINC-DEPENDENT ENDOPOLYPHOSPHATASE"/>
    <property type="match status" value="1"/>
</dbReference>
<evidence type="ECO:0000259" key="1">
    <source>
        <dbReference type="Pfam" id="PF00149"/>
    </source>
</evidence>
<dbReference type="Proteomes" id="UP000253324">
    <property type="component" value="Unassembled WGS sequence"/>
</dbReference>
<dbReference type="InterPro" id="IPR004843">
    <property type="entry name" value="Calcineurin-like_PHP"/>
</dbReference>
<dbReference type="GO" id="GO:0016791">
    <property type="term" value="F:phosphatase activity"/>
    <property type="evidence" value="ECO:0007669"/>
    <property type="project" value="TreeGrafter"/>
</dbReference>
<name>A0A368Z8A9_9HYPH</name>
<organism evidence="2 3">
    <name type="scientific">Phyllobacterium bourgognense</name>
    <dbReference type="NCBI Taxonomy" id="314236"/>
    <lineage>
        <taxon>Bacteria</taxon>
        <taxon>Pseudomonadati</taxon>
        <taxon>Pseudomonadota</taxon>
        <taxon>Alphaproteobacteria</taxon>
        <taxon>Hyphomicrobiales</taxon>
        <taxon>Phyllobacteriaceae</taxon>
        <taxon>Phyllobacterium</taxon>
    </lineage>
</organism>
<accession>A0A368Z8A9</accession>
<dbReference type="GO" id="GO:0005737">
    <property type="term" value="C:cytoplasm"/>
    <property type="evidence" value="ECO:0007669"/>
    <property type="project" value="TreeGrafter"/>
</dbReference>
<keyword evidence="3" id="KW-1185">Reference proteome</keyword>
<dbReference type="GO" id="GO:0008803">
    <property type="term" value="F:bis(5'-nucleosyl)-tetraphosphatase (symmetrical) activity"/>
    <property type="evidence" value="ECO:0007669"/>
    <property type="project" value="TreeGrafter"/>
</dbReference>
<dbReference type="SUPFAM" id="SSF56300">
    <property type="entry name" value="Metallo-dependent phosphatases"/>
    <property type="match status" value="1"/>
</dbReference>
<dbReference type="Gene3D" id="3.60.21.10">
    <property type="match status" value="1"/>
</dbReference>
<gene>
    <name evidence="2" type="ORF">C7476_101505</name>
</gene>
<sequence length="267" mass="29907">MSRYDIIRLNEISHNYDAKDNCTMKTVDFKHARGPDRLRVYAIGDVHGRLDLLQEMHRRIQAENEKSPPFDWVIVHLGDYVDRGPDSKGVLDLLVSAQKKTHRMLAIAGNHDFGFLEFLATGAPNGMFAHNGGRQTALSYGVSIDFNDLGSVAAGRNALLDAVPPGHIEFLRGLKRSMIFGDFFFCHAGIRPGIDLESQDPEDLVWIREQFLGEPRLYPKVIIHGHTPVTDVEIRPNRINLDTGAVFSGRLSAIAIDAENKFFLEAM</sequence>
<dbReference type="Pfam" id="PF00149">
    <property type="entry name" value="Metallophos"/>
    <property type="match status" value="1"/>
</dbReference>
<evidence type="ECO:0000313" key="3">
    <source>
        <dbReference type="Proteomes" id="UP000253324"/>
    </source>
</evidence>
<reference evidence="2 3" key="1">
    <citation type="submission" date="2018-07" db="EMBL/GenBank/DDBJ databases">
        <title>Genomic Encyclopedia of Type Strains, Phase III (KMG-III): the genomes of soil and plant-associated and newly described type strains.</title>
        <authorList>
            <person name="Whitman W."/>
        </authorList>
    </citation>
    <scope>NUCLEOTIDE SEQUENCE [LARGE SCALE GENOMIC DNA]</scope>
    <source>
        <strain evidence="2 3">31-25a</strain>
    </source>
</reference>
<evidence type="ECO:0000313" key="2">
    <source>
        <dbReference type="EMBL" id="RCW87736.1"/>
    </source>
</evidence>
<dbReference type="InterPro" id="IPR050126">
    <property type="entry name" value="Ap4A_hydrolase"/>
</dbReference>
<dbReference type="PANTHER" id="PTHR42850">
    <property type="entry name" value="METALLOPHOSPHOESTERASE"/>
    <property type="match status" value="1"/>
</dbReference>
<comment type="caution">
    <text evidence="2">The sequence shown here is derived from an EMBL/GenBank/DDBJ whole genome shotgun (WGS) entry which is preliminary data.</text>
</comment>
<protein>
    <submittedName>
        <fullName evidence="2">Serine/threonine protein phosphatase 1</fullName>
    </submittedName>
</protein>
<feature type="domain" description="Calcineurin-like phosphoesterase" evidence="1">
    <location>
        <begin position="38"/>
        <end position="230"/>
    </location>
</feature>
<dbReference type="EMBL" id="QPJM01000001">
    <property type="protein sequence ID" value="RCW87736.1"/>
    <property type="molecule type" value="Genomic_DNA"/>
</dbReference>
<proteinExistence type="predicted"/>
<dbReference type="InterPro" id="IPR029052">
    <property type="entry name" value="Metallo-depent_PP-like"/>
</dbReference>
<dbReference type="CDD" id="cd00144">
    <property type="entry name" value="MPP_PPP_family"/>
    <property type="match status" value="1"/>
</dbReference>
<dbReference type="AlphaFoldDB" id="A0A368Z8A9"/>
<dbReference type="GO" id="GO:0110154">
    <property type="term" value="P:RNA decapping"/>
    <property type="evidence" value="ECO:0007669"/>
    <property type="project" value="TreeGrafter"/>
</dbReference>